<evidence type="ECO:0000256" key="4">
    <source>
        <dbReference type="PIRNR" id="PIRNR036492"/>
    </source>
</evidence>
<dbReference type="FunFam" id="3.40.605.10:FF:000004">
    <property type="entry name" value="Aldehyde dehydrogenase"/>
    <property type="match status" value="1"/>
</dbReference>
<accession>G0IWR4</accession>
<gene>
    <name evidence="9" type="ordered locus">Cycma_0478</name>
</gene>
<proteinExistence type="inferred from homology"/>
<dbReference type="Proteomes" id="UP000001635">
    <property type="component" value="Chromosome"/>
</dbReference>
<keyword evidence="3" id="KW-0520">NAD</keyword>
<dbReference type="InterPro" id="IPR016162">
    <property type="entry name" value="Ald_DH_N"/>
</dbReference>
<dbReference type="InterPro" id="IPR029510">
    <property type="entry name" value="Ald_DH_CS_GLU"/>
</dbReference>
<dbReference type="eggNOG" id="COG1012">
    <property type="taxonomic scope" value="Bacteria"/>
</dbReference>
<dbReference type="PANTHER" id="PTHR43570:SF16">
    <property type="entry name" value="ALDEHYDE DEHYDROGENASE TYPE III, ISOFORM Q"/>
    <property type="match status" value="1"/>
</dbReference>
<dbReference type="SUPFAM" id="SSF53720">
    <property type="entry name" value="ALDH-like"/>
    <property type="match status" value="1"/>
</dbReference>
<dbReference type="PANTHER" id="PTHR43570">
    <property type="entry name" value="ALDEHYDE DEHYDROGENASE"/>
    <property type="match status" value="1"/>
</dbReference>
<evidence type="ECO:0000313" key="9">
    <source>
        <dbReference type="EMBL" id="AEL24256.1"/>
    </source>
</evidence>
<dbReference type="STRING" id="880070.Cycma_0478"/>
<dbReference type="EMBL" id="CP002955">
    <property type="protein sequence ID" value="AEL24256.1"/>
    <property type="molecule type" value="Genomic_DNA"/>
</dbReference>
<keyword evidence="2 4" id="KW-0560">Oxidoreductase</keyword>
<dbReference type="InterPro" id="IPR016161">
    <property type="entry name" value="Ald_DH/histidinol_DH"/>
</dbReference>
<protein>
    <recommendedName>
        <fullName evidence="4">Aldehyde dehydrogenase</fullName>
    </recommendedName>
</protein>
<dbReference type="HOGENOM" id="CLU_005391_3_1_10"/>
<dbReference type="KEGG" id="cmr:Cycma_0478"/>
<organism evidence="9 10">
    <name type="scientific">Cyclobacterium marinum (strain ATCC 25205 / DSM 745 / LMG 13164 / NCIMB 1802)</name>
    <name type="common">Flectobacillus marinus</name>
    <dbReference type="NCBI Taxonomy" id="880070"/>
    <lineage>
        <taxon>Bacteria</taxon>
        <taxon>Pseudomonadati</taxon>
        <taxon>Bacteroidota</taxon>
        <taxon>Cytophagia</taxon>
        <taxon>Cytophagales</taxon>
        <taxon>Cyclobacteriaceae</taxon>
        <taxon>Cyclobacterium</taxon>
    </lineage>
</organism>
<keyword evidence="10" id="KW-1185">Reference proteome</keyword>
<dbReference type="Gene3D" id="3.40.309.10">
    <property type="entry name" value="Aldehyde Dehydrogenase, Chain A, domain 2"/>
    <property type="match status" value="1"/>
</dbReference>
<evidence type="ECO:0000256" key="3">
    <source>
        <dbReference type="ARBA" id="ARBA00023027"/>
    </source>
</evidence>
<dbReference type="GO" id="GO:0005737">
    <property type="term" value="C:cytoplasm"/>
    <property type="evidence" value="ECO:0007669"/>
    <property type="project" value="TreeGrafter"/>
</dbReference>
<feature type="active site" evidence="5 6">
    <location>
        <position position="211"/>
    </location>
</feature>
<evidence type="ECO:0000256" key="6">
    <source>
        <dbReference type="PROSITE-ProRule" id="PRU10007"/>
    </source>
</evidence>
<evidence type="ECO:0000313" key="10">
    <source>
        <dbReference type="Proteomes" id="UP000001635"/>
    </source>
</evidence>
<evidence type="ECO:0000259" key="8">
    <source>
        <dbReference type="Pfam" id="PF00171"/>
    </source>
</evidence>
<dbReference type="PROSITE" id="PS00687">
    <property type="entry name" value="ALDEHYDE_DEHYDR_GLU"/>
    <property type="match status" value="1"/>
</dbReference>
<dbReference type="Pfam" id="PF00171">
    <property type="entry name" value="Aldedh"/>
    <property type="match status" value="1"/>
</dbReference>
<dbReference type="InterPro" id="IPR016163">
    <property type="entry name" value="Ald_DH_C"/>
</dbReference>
<feature type="active site" evidence="5">
    <location>
        <position position="245"/>
    </location>
</feature>
<evidence type="ECO:0000256" key="5">
    <source>
        <dbReference type="PIRSR" id="PIRSR036492-1"/>
    </source>
</evidence>
<sequence length="458" mass="52189">MKMDIKKLLTQQRAFFNTDQTKNVEFRLRQLKRVKTILKENEHLLYEAIYKDFKKSQFETYTTELSLLYHEINQFIKNIKKWSKRKKVATGMANFPAKSYIIPEPLGVTLVIGAWNYPYQLSLLPAITSIAAGNTVILKPSELPVNTSKVMAKLINDNFPENYFHVVEGGVEETNLLLENRFDKIFFTGSIPVGKIIYKAAAKHLTPVTLELGGKSPTFVLADADLKITAKRIVWSKFINAGQTCISPDYVLVDKHIEQPFLEALKMEIEASFENKQAIGENYLQIINTKNHERLSKLIESGQVYFGGNINQEERFISPTILHNVSFADEVMKDEIFGPILPIISFDNLENTIKEVKARPKPLSCYVYSKNKKAIQYLLKTLSFGGGAVNDSVMHLTNSKLPFGGVGYSGIGSYHGKAGFDSFTHYKSILDKPFWFEPNIKYPPYSNWKKAIIKWMIE</sequence>
<comment type="similarity">
    <text evidence="1 4 7">Belongs to the aldehyde dehydrogenase family.</text>
</comment>
<evidence type="ECO:0000256" key="7">
    <source>
        <dbReference type="RuleBase" id="RU003345"/>
    </source>
</evidence>
<dbReference type="Gene3D" id="3.40.605.10">
    <property type="entry name" value="Aldehyde Dehydrogenase, Chain A, domain 1"/>
    <property type="match status" value="1"/>
</dbReference>
<dbReference type="InterPro" id="IPR012394">
    <property type="entry name" value="Aldehyde_DH_NAD(P)"/>
</dbReference>
<reference evidence="10" key="1">
    <citation type="submission" date="2011-07" db="EMBL/GenBank/DDBJ databases">
        <title>The complete genome of Cyclobacterium marinum DSM 745.</title>
        <authorList>
            <person name="Lucas S."/>
            <person name="Han J."/>
            <person name="Lapidus A."/>
            <person name="Bruce D."/>
            <person name="Goodwin L."/>
            <person name="Pitluck S."/>
            <person name="Peters L."/>
            <person name="Kyrpides N."/>
            <person name="Mavromatis K."/>
            <person name="Ivanova N."/>
            <person name="Ovchinnikova G."/>
            <person name="Chertkov O."/>
            <person name="Detter J.C."/>
            <person name="Tapia R."/>
            <person name="Han C."/>
            <person name="Land M."/>
            <person name="Hauser L."/>
            <person name="Markowitz V."/>
            <person name="Cheng J.-F."/>
            <person name="Hugenholtz P."/>
            <person name="Woyke T."/>
            <person name="Wu D."/>
            <person name="Tindall B."/>
            <person name="Schuetze A."/>
            <person name="Brambilla E."/>
            <person name="Klenk H.-P."/>
            <person name="Eisen J.A."/>
        </authorList>
    </citation>
    <scope>NUCLEOTIDE SEQUENCE [LARGE SCALE GENOMIC DNA]</scope>
    <source>
        <strain evidence="10">ATCC 25205 / DSM 745 / LMG 13164 / NCIMB 1802</strain>
    </source>
</reference>
<evidence type="ECO:0000256" key="1">
    <source>
        <dbReference type="ARBA" id="ARBA00009986"/>
    </source>
</evidence>
<dbReference type="CDD" id="cd07136">
    <property type="entry name" value="ALDH_YwdH-P39616"/>
    <property type="match status" value="1"/>
</dbReference>
<dbReference type="AlphaFoldDB" id="G0IWR4"/>
<dbReference type="FunFam" id="3.40.309.10:FF:000003">
    <property type="entry name" value="Aldehyde dehydrogenase"/>
    <property type="match status" value="1"/>
</dbReference>
<evidence type="ECO:0000256" key="2">
    <source>
        <dbReference type="ARBA" id="ARBA00023002"/>
    </source>
</evidence>
<feature type="domain" description="Aldehyde dehydrogenase" evidence="8">
    <location>
        <begin position="3"/>
        <end position="429"/>
    </location>
</feature>
<dbReference type="PIRSF" id="PIRSF036492">
    <property type="entry name" value="ALDH"/>
    <property type="match status" value="1"/>
</dbReference>
<dbReference type="GO" id="GO:0004029">
    <property type="term" value="F:aldehyde dehydrogenase (NAD+) activity"/>
    <property type="evidence" value="ECO:0007669"/>
    <property type="project" value="TreeGrafter"/>
</dbReference>
<dbReference type="GO" id="GO:0006081">
    <property type="term" value="P:aldehyde metabolic process"/>
    <property type="evidence" value="ECO:0007669"/>
    <property type="project" value="InterPro"/>
</dbReference>
<dbReference type="InterPro" id="IPR015590">
    <property type="entry name" value="Aldehyde_DH_dom"/>
</dbReference>
<name>G0IWR4_CYCMS</name>